<dbReference type="Proteomes" id="UP000011682">
    <property type="component" value="Unassembled WGS sequence"/>
</dbReference>
<organism evidence="2 3">
    <name type="scientific">Cystobacter fuscus (strain ATCC 25194 / DSM 2262 / NBRC 100088 / M29)</name>
    <dbReference type="NCBI Taxonomy" id="1242864"/>
    <lineage>
        <taxon>Bacteria</taxon>
        <taxon>Pseudomonadati</taxon>
        <taxon>Myxococcota</taxon>
        <taxon>Myxococcia</taxon>
        <taxon>Myxococcales</taxon>
        <taxon>Cystobacterineae</taxon>
        <taxon>Archangiaceae</taxon>
        <taxon>Cystobacter</taxon>
    </lineage>
</organism>
<gene>
    <name evidence="2" type="ORF">D187_005747</name>
</gene>
<sequence length="59" mass="6129">MAHGELPRGGLAWSPWGGEPTSSLRIKSYPVLPVTLGSPDVSRSRVSSEGIASVSAAEH</sequence>
<evidence type="ECO:0000313" key="3">
    <source>
        <dbReference type="Proteomes" id="UP000011682"/>
    </source>
</evidence>
<comment type="caution">
    <text evidence="2">The sequence shown here is derived from an EMBL/GenBank/DDBJ whole genome shotgun (WGS) entry which is preliminary data.</text>
</comment>
<dbReference type="EMBL" id="ANAH02000005">
    <property type="protein sequence ID" value="EPX63341.1"/>
    <property type="molecule type" value="Genomic_DNA"/>
</dbReference>
<evidence type="ECO:0000256" key="1">
    <source>
        <dbReference type="SAM" id="MobiDB-lite"/>
    </source>
</evidence>
<name>S9PJU3_CYSF2</name>
<accession>S9PJU3</accession>
<protein>
    <submittedName>
        <fullName evidence="2">Uncharacterized protein</fullName>
    </submittedName>
</protein>
<dbReference type="AlphaFoldDB" id="S9PJU3"/>
<keyword evidence="3" id="KW-1185">Reference proteome</keyword>
<reference evidence="2" key="1">
    <citation type="submission" date="2013-05" db="EMBL/GenBank/DDBJ databases">
        <title>Genome assembly of Cystobacter fuscus DSM 2262.</title>
        <authorList>
            <person name="Sharma G."/>
            <person name="Khatri I."/>
            <person name="Kaur C."/>
            <person name="Mayilraj S."/>
            <person name="Subramanian S."/>
        </authorList>
    </citation>
    <scope>NUCLEOTIDE SEQUENCE [LARGE SCALE GENOMIC DNA]</scope>
    <source>
        <strain evidence="2">DSM 2262</strain>
    </source>
</reference>
<evidence type="ECO:0000313" key="2">
    <source>
        <dbReference type="EMBL" id="EPX63341.1"/>
    </source>
</evidence>
<proteinExistence type="predicted"/>
<feature type="region of interest" description="Disordered" evidence="1">
    <location>
        <begin position="39"/>
        <end position="59"/>
    </location>
</feature>